<reference evidence="5" key="1">
    <citation type="submission" date="2020-11" db="EMBL/GenBank/DDBJ databases">
        <title>Chlorella ohadii genome sequencing and assembly.</title>
        <authorList>
            <person name="Murik O."/>
            <person name="Treves H."/>
            <person name="Kedem I."/>
            <person name="Shotland Y."/>
            <person name="Kaplan A."/>
        </authorList>
    </citation>
    <scope>NUCLEOTIDE SEQUENCE</scope>
    <source>
        <strain evidence="5">1</strain>
    </source>
</reference>
<organism evidence="5 6">
    <name type="scientific">Chlorella ohadii</name>
    <dbReference type="NCBI Taxonomy" id="2649997"/>
    <lineage>
        <taxon>Eukaryota</taxon>
        <taxon>Viridiplantae</taxon>
        <taxon>Chlorophyta</taxon>
        <taxon>core chlorophytes</taxon>
        <taxon>Trebouxiophyceae</taxon>
        <taxon>Chlorellales</taxon>
        <taxon>Chlorellaceae</taxon>
        <taxon>Chlorella clade</taxon>
        <taxon>Chlorella</taxon>
    </lineage>
</organism>
<dbReference type="PROSITE" id="PS50297">
    <property type="entry name" value="ANK_REP_REGION"/>
    <property type="match status" value="1"/>
</dbReference>
<gene>
    <name evidence="5" type="ORF">COHA_004404</name>
</gene>
<keyword evidence="6" id="KW-1185">Reference proteome</keyword>
<dbReference type="EMBL" id="JADXDR010000058">
    <property type="protein sequence ID" value="KAI7841875.1"/>
    <property type="molecule type" value="Genomic_DNA"/>
</dbReference>
<keyword evidence="4" id="KW-0175">Coiled coil</keyword>
<keyword evidence="1" id="KW-0677">Repeat</keyword>
<feature type="repeat" description="ANK" evidence="3">
    <location>
        <begin position="221"/>
        <end position="253"/>
    </location>
</feature>
<dbReference type="PROSITE" id="PS50088">
    <property type="entry name" value="ANK_REPEAT"/>
    <property type="match status" value="1"/>
</dbReference>
<evidence type="ECO:0000256" key="3">
    <source>
        <dbReference type="PROSITE-ProRule" id="PRU00023"/>
    </source>
</evidence>
<sequence length="702" mass="72881">MACGDIVPLGGGRGLKVLFCHGGQLFEISPLRTRREAELATDVLTLKEALDNDADRSKLRLRTRKGRLGVHLSAAAANELYRTRLDKLAGELQAAAQEAARIVRACGPSWTQLRESCIKAECLLLHGALLTGSVAAAAVLLDLAPPLAAAAGIMAQQDRSWAAADSSERLDRLLALPPLRGSIRASTGQSVLHWAAAGGSAAAVQRCLAAAPQLATAACKAGRLPLHLAVAAGDARVLRLLLQAAPQAAAAMDASGRTPLAAAVASGNGEAAELLLAAHPASLPASSIGGKPLLHWCVRNGRHGVAARLLALAPTAAKMRAPDGTTALHQAAAKRDTTMLQMLVAACPAAAAIPDSNGMLPIHAAALEPALAAAVGCLLAAAPTTAMVAYYGSLPLHLAASVPGMAAVVDQLLKTAPRAATAADDQGNVPLHHAVTIGDAAIVQQLVAAAPGAVNVANGQLRTPVAACVLCRRTDILDLLLQAVPTAATAHAAMRLAIGHFQSWAVECLLAVVPSAASTVLSHDTRQTMLHFAAEWGSAPIISALVKTDPAAAALRDAYGHTPFSLATSDAAMSPLIPFTPASEVLQRLRIPTYPDPWHYAPGVAVMPQLKFDLICECVAAHIPLTSDDWALVPANCHGLGRVLPRAVAISADQARSLVAHMPGADRERLRLFALCLHRALRRLHIYIPSEVFWHILSLFDA</sequence>
<dbReference type="PANTHER" id="PTHR24198:SF165">
    <property type="entry name" value="ANKYRIN REPEAT-CONTAINING PROTEIN-RELATED"/>
    <property type="match status" value="1"/>
</dbReference>
<comment type="caution">
    <text evidence="5">The sequence shown here is derived from an EMBL/GenBank/DDBJ whole genome shotgun (WGS) entry which is preliminary data.</text>
</comment>
<feature type="coiled-coil region" evidence="4">
    <location>
        <begin position="78"/>
        <end position="105"/>
    </location>
</feature>
<protein>
    <submittedName>
        <fullName evidence="5">Uncharacterized protein</fullName>
    </submittedName>
</protein>
<dbReference type="Gene3D" id="1.25.40.20">
    <property type="entry name" value="Ankyrin repeat-containing domain"/>
    <property type="match status" value="3"/>
</dbReference>
<dbReference type="AlphaFoldDB" id="A0AAD5DTP8"/>
<dbReference type="Proteomes" id="UP001205105">
    <property type="component" value="Unassembled WGS sequence"/>
</dbReference>
<evidence type="ECO:0000313" key="5">
    <source>
        <dbReference type="EMBL" id="KAI7841875.1"/>
    </source>
</evidence>
<name>A0AAD5DTP8_9CHLO</name>
<proteinExistence type="predicted"/>
<accession>A0AAD5DTP8</accession>
<dbReference type="SUPFAM" id="SSF48403">
    <property type="entry name" value="Ankyrin repeat"/>
    <property type="match status" value="2"/>
</dbReference>
<evidence type="ECO:0000256" key="2">
    <source>
        <dbReference type="ARBA" id="ARBA00023043"/>
    </source>
</evidence>
<dbReference type="PANTHER" id="PTHR24198">
    <property type="entry name" value="ANKYRIN REPEAT AND PROTEIN KINASE DOMAIN-CONTAINING PROTEIN"/>
    <property type="match status" value="1"/>
</dbReference>
<keyword evidence="2 3" id="KW-0040">ANK repeat</keyword>
<dbReference type="Pfam" id="PF12796">
    <property type="entry name" value="Ank_2"/>
    <property type="match status" value="3"/>
</dbReference>
<dbReference type="InterPro" id="IPR002110">
    <property type="entry name" value="Ankyrin_rpt"/>
</dbReference>
<dbReference type="SMART" id="SM00248">
    <property type="entry name" value="ANK"/>
    <property type="match status" value="10"/>
</dbReference>
<dbReference type="InterPro" id="IPR036770">
    <property type="entry name" value="Ankyrin_rpt-contain_sf"/>
</dbReference>
<evidence type="ECO:0000256" key="1">
    <source>
        <dbReference type="ARBA" id="ARBA00022737"/>
    </source>
</evidence>
<evidence type="ECO:0000313" key="6">
    <source>
        <dbReference type="Proteomes" id="UP001205105"/>
    </source>
</evidence>
<evidence type="ECO:0000256" key="4">
    <source>
        <dbReference type="SAM" id="Coils"/>
    </source>
</evidence>